<dbReference type="Proteomes" id="UP000619079">
    <property type="component" value="Unassembled WGS sequence"/>
</dbReference>
<accession>A0A8J7LSC7</accession>
<protein>
    <submittedName>
        <fullName evidence="1">Uncharacterized protein</fullName>
    </submittedName>
</protein>
<dbReference type="AlphaFoldDB" id="A0A8J7LSC7"/>
<gene>
    <name evidence="1" type="ORF">JF290_14380</name>
</gene>
<dbReference type="RefSeq" id="WP_199025599.1">
    <property type="nucleotide sequence ID" value="NZ_JAELVR010000010.1"/>
</dbReference>
<keyword evidence="2" id="KW-1185">Reference proteome</keyword>
<organism evidence="1 2">
    <name type="scientific">Sedimentitalea arenosa</name>
    <dbReference type="NCBI Taxonomy" id="2798803"/>
    <lineage>
        <taxon>Bacteria</taxon>
        <taxon>Pseudomonadati</taxon>
        <taxon>Pseudomonadota</taxon>
        <taxon>Alphaproteobacteria</taxon>
        <taxon>Rhodobacterales</taxon>
        <taxon>Paracoccaceae</taxon>
        <taxon>Sedimentitalea</taxon>
    </lineage>
</organism>
<comment type="caution">
    <text evidence="1">The sequence shown here is derived from an EMBL/GenBank/DDBJ whole genome shotgun (WGS) entry which is preliminary data.</text>
</comment>
<sequence>MSDEMIAHDTWNYSPPKLAKLPIIELGHVTGVLPFDGVRNPGSRSSTSHKVWFGYRTPANDWKHRLGICESAAEFAVALEALMLPNTYDVKFQPMTVQFELDGKKRHYAALAAFRDNSDPRNVRCLSVVLMKTCWWPI</sequence>
<evidence type="ECO:0000313" key="1">
    <source>
        <dbReference type="EMBL" id="MBJ6372718.1"/>
    </source>
</evidence>
<evidence type="ECO:0000313" key="2">
    <source>
        <dbReference type="Proteomes" id="UP000619079"/>
    </source>
</evidence>
<proteinExistence type="predicted"/>
<reference evidence="1" key="1">
    <citation type="submission" date="2020-12" db="EMBL/GenBank/DDBJ databases">
        <title>Sedimentitalea sp. nov., isolated from sand in Incheon.</title>
        <authorList>
            <person name="Kim W."/>
        </authorList>
    </citation>
    <scope>NUCLEOTIDE SEQUENCE</scope>
    <source>
        <strain evidence="1">CAU 1593</strain>
    </source>
</reference>
<dbReference type="EMBL" id="JAELVR010000010">
    <property type="protein sequence ID" value="MBJ6372718.1"/>
    <property type="molecule type" value="Genomic_DNA"/>
</dbReference>
<name>A0A8J7LSC7_9RHOB</name>